<organism evidence="17 18">
    <name type="scientific">Sparus aurata</name>
    <name type="common">Gilthead sea bream</name>
    <dbReference type="NCBI Taxonomy" id="8175"/>
    <lineage>
        <taxon>Eukaryota</taxon>
        <taxon>Metazoa</taxon>
        <taxon>Chordata</taxon>
        <taxon>Craniata</taxon>
        <taxon>Vertebrata</taxon>
        <taxon>Euteleostomi</taxon>
        <taxon>Actinopterygii</taxon>
        <taxon>Neopterygii</taxon>
        <taxon>Teleostei</taxon>
        <taxon>Neoteleostei</taxon>
        <taxon>Acanthomorphata</taxon>
        <taxon>Eupercaria</taxon>
        <taxon>Spariformes</taxon>
        <taxon>Sparidae</taxon>
        <taxon>Sparus</taxon>
    </lineage>
</organism>
<feature type="domain" description="Chitin-binding type-2" evidence="15">
    <location>
        <begin position="446"/>
        <end position="495"/>
    </location>
</feature>
<reference evidence="17" key="3">
    <citation type="submission" date="2025-09" db="UniProtKB">
        <authorList>
            <consortium name="Ensembl"/>
        </authorList>
    </citation>
    <scope>IDENTIFICATION</scope>
</reference>
<comment type="catalytic activity">
    <reaction evidence="1">
        <text>Random endo-hydrolysis of N-acetyl-beta-D-glucosaminide (1-&gt;4)-beta-linkages in chitin and chitodextrins.</text>
        <dbReference type="EC" id="3.2.1.14"/>
    </reaction>
</comment>
<keyword evidence="18" id="KW-1185">Reference proteome</keyword>
<proteinExistence type="inferred from homology"/>
<evidence type="ECO:0000256" key="9">
    <source>
        <dbReference type="ARBA" id="ARBA00023024"/>
    </source>
</evidence>
<dbReference type="Proteomes" id="UP000472265">
    <property type="component" value="Chromosome 7"/>
</dbReference>
<keyword evidence="6" id="KW-0147">Chitin-binding</keyword>
<dbReference type="EC" id="3.2.1.14" evidence="4"/>
<evidence type="ECO:0000259" key="16">
    <source>
        <dbReference type="PROSITE" id="PS51910"/>
    </source>
</evidence>
<keyword evidence="11" id="KW-0119">Carbohydrate metabolism</keyword>
<dbReference type="CDD" id="cd02872">
    <property type="entry name" value="GH18_chitolectin_chitotriosidase"/>
    <property type="match status" value="1"/>
</dbReference>
<comment type="subcellular location">
    <subcellularLocation>
        <location evidence="2">Secreted</location>
    </subcellularLocation>
</comment>
<dbReference type="Gene3D" id="2.170.140.10">
    <property type="entry name" value="Chitin binding domain"/>
    <property type="match status" value="1"/>
</dbReference>
<dbReference type="InterPro" id="IPR036508">
    <property type="entry name" value="Chitin-bd_dom_sf"/>
</dbReference>
<dbReference type="InterPro" id="IPR002557">
    <property type="entry name" value="Chitin-bd_dom"/>
</dbReference>
<evidence type="ECO:0000256" key="11">
    <source>
        <dbReference type="ARBA" id="ARBA00023277"/>
    </source>
</evidence>
<dbReference type="FunFam" id="3.20.20.80:FF:000081">
    <property type="entry name" value="Chitinase 1"/>
    <property type="match status" value="2"/>
</dbReference>
<dbReference type="AlphaFoldDB" id="A0A671UYK3"/>
<keyword evidence="10" id="KW-1015">Disulfide bond</keyword>
<evidence type="ECO:0000313" key="17">
    <source>
        <dbReference type="Ensembl" id="ENSSAUP00010018721.1"/>
    </source>
</evidence>
<dbReference type="InterPro" id="IPR017853">
    <property type="entry name" value="GH"/>
</dbReference>
<feature type="domain" description="GH18" evidence="16">
    <location>
        <begin position="33"/>
        <end position="400"/>
    </location>
</feature>
<evidence type="ECO:0000256" key="8">
    <source>
        <dbReference type="ARBA" id="ARBA00022801"/>
    </source>
</evidence>
<dbReference type="Pfam" id="PF00704">
    <property type="entry name" value="Glyco_hydro_18"/>
    <property type="match status" value="1"/>
</dbReference>
<keyword evidence="12" id="KW-0326">Glycosidase</keyword>
<feature type="region of interest" description="Disordered" evidence="14">
    <location>
        <begin position="407"/>
        <end position="429"/>
    </location>
</feature>
<evidence type="ECO:0000256" key="5">
    <source>
        <dbReference type="ARBA" id="ARBA00022525"/>
    </source>
</evidence>
<dbReference type="Gene3D" id="3.20.20.80">
    <property type="entry name" value="Glycosidases"/>
    <property type="match status" value="1"/>
</dbReference>
<dbReference type="InterPro" id="IPR001579">
    <property type="entry name" value="Glyco_hydro_18_chit_AS"/>
</dbReference>
<dbReference type="FunFam" id="3.10.50.10:FF:000001">
    <property type="entry name" value="Chitinase 3-like 1"/>
    <property type="match status" value="1"/>
</dbReference>
<evidence type="ECO:0000256" key="2">
    <source>
        <dbReference type="ARBA" id="ARBA00004613"/>
    </source>
</evidence>
<dbReference type="SUPFAM" id="SSF57625">
    <property type="entry name" value="Invertebrate chitin-binding proteins"/>
    <property type="match status" value="1"/>
</dbReference>
<evidence type="ECO:0000256" key="7">
    <source>
        <dbReference type="ARBA" id="ARBA00022729"/>
    </source>
</evidence>
<evidence type="ECO:0000256" key="1">
    <source>
        <dbReference type="ARBA" id="ARBA00000822"/>
    </source>
</evidence>
<evidence type="ECO:0000259" key="15">
    <source>
        <dbReference type="PROSITE" id="PS50940"/>
    </source>
</evidence>
<dbReference type="PROSITE" id="PS01095">
    <property type="entry name" value="GH18_1"/>
    <property type="match status" value="1"/>
</dbReference>
<dbReference type="GeneTree" id="ENSGT00940000162989"/>
<dbReference type="SUPFAM" id="SSF51445">
    <property type="entry name" value="(Trans)glycosidases"/>
    <property type="match status" value="1"/>
</dbReference>
<dbReference type="PROSITE" id="PS51910">
    <property type="entry name" value="GH18_2"/>
    <property type="match status" value="1"/>
</dbReference>
<name>A0A671UYK3_SPAAU</name>
<evidence type="ECO:0000256" key="3">
    <source>
        <dbReference type="ARBA" id="ARBA00009121"/>
    </source>
</evidence>
<dbReference type="GO" id="GO:0000272">
    <property type="term" value="P:polysaccharide catabolic process"/>
    <property type="evidence" value="ECO:0007669"/>
    <property type="project" value="UniProtKB-KW"/>
</dbReference>
<dbReference type="GO" id="GO:0008061">
    <property type="term" value="F:chitin binding"/>
    <property type="evidence" value="ECO:0007669"/>
    <property type="project" value="UniProtKB-KW"/>
</dbReference>
<evidence type="ECO:0000256" key="14">
    <source>
        <dbReference type="SAM" id="MobiDB-lite"/>
    </source>
</evidence>
<dbReference type="FunFam" id="2.170.140.10:FF:000001">
    <property type="entry name" value="Acidic mammalian chitinase"/>
    <property type="match status" value="1"/>
</dbReference>
<comment type="similarity">
    <text evidence="3">Belongs to the glycosyl hydrolase 18 family. Chitinase class II subfamily.</text>
</comment>
<dbReference type="InterPro" id="IPR011583">
    <property type="entry name" value="Chitinase_II/V-like_cat"/>
</dbReference>
<accession>A0A671UYK3</accession>
<dbReference type="InterPro" id="IPR029070">
    <property type="entry name" value="Chitinase_insertion_sf"/>
</dbReference>
<dbReference type="PROSITE" id="PS50940">
    <property type="entry name" value="CHIT_BIND_II"/>
    <property type="match status" value="1"/>
</dbReference>
<protein>
    <recommendedName>
        <fullName evidence="4">chitinase</fullName>
        <ecNumber evidence="4">3.2.1.14</ecNumber>
    </recommendedName>
</protein>
<keyword evidence="8" id="KW-0378">Hydrolase</keyword>
<dbReference type="InterPro" id="IPR050314">
    <property type="entry name" value="Glycosyl_Hydrlase_18"/>
</dbReference>
<dbReference type="InterPro" id="IPR001223">
    <property type="entry name" value="Glyco_hydro18_cat"/>
</dbReference>
<gene>
    <name evidence="17" type="primary">LOC115584511</name>
</gene>
<keyword evidence="7" id="KW-0732">Signal</keyword>
<dbReference type="PANTHER" id="PTHR11177">
    <property type="entry name" value="CHITINASE"/>
    <property type="match status" value="1"/>
</dbReference>
<dbReference type="GO" id="GO:0008843">
    <property type="term" value="F:endochitinase activity"/>
    <property type="evidence" value="ECO:0007669"/>
    <property type="project" value="UniProtKB-EC"/>
</dbReference>
<evidence type="ECO:0000256" key="13">
    <source>
        <dbReference type="ARBA" id="ARBA00023326"/>
    </source>
</evidence>
<sequence length="495" mass="55011">MTDLLSLFFNHTLTKSVSFQGLCLLIVSLVSSSRLVCYYNSYAENRAEDGKFRVSDIDPNMCTHLIYAFSDINDRHELVPKTEADTQNYESFNGLKTRNPLLKTLLAVGGWTLSSRKFTSMVSTQANRNTFVQSSIKLLRKHGFDGLDLDWEYPATRGSPLEDKQRFTFLCKELLEAYAAEGTATNQPRLMISAAVSAGIRTIDAGYEITEIAKYVDFFNVMTYDFHGAWESATGHHSPLYKGSQDIWDHVYFNTDFAMRYWQDMGAPVEKLNMGIAAYGRAFHLSTLSSQVGAPASGPASAGTFTKEAGILSYYEICTFLQGATVHLIADQKVPYAVKQNEWVGYDNKESLTTKVSYLKDNRIGGAFVWSLDLDDFNGKFCGQGNYPLISHLRSLLFPDLAPLPTPETTTNIPTPETTTNIPTPETTTNIPRQEVTTKLPTPGTTTNIPTPPGGVYAKPDAPNSYYNCANGITWIQHCPTNLVFRDSCKCCGWA</sequence>
<dbReference type="GO" id="GO:0005576">
    <property type="term" value="C:extracellular region"/>
    <property type="evidence" value="ECO:0007669"/>
    <property type="project" value="UniProtKB-SubCell"/>
</dbReference>
<evidence type="ECO:0000256" key="12">
    <source>
        <dbReference type="ARBA" id="ARBA00023295"/>
    </source>
</evidence>
<dbReference type="Pfam" id="PF01607">
    <property type="entry name" value="CBM_14"/>
    <property type="match status" value="1"/>
</dbReference>
<dbReference type="Ensembl" id="ENSSAUT00010019766.1">
    <property type="protein sequence ID" value="ENSSAUP00010018721.1"/>
    <property type="gene ID" value="ENSSAUG00010008142.1"/>
</dbReference>
<dbReference type="SMART" id="SM00636">
    <property type="entry name" value="Glyco_18"/>
    <property type="match status" value="1"/>
</dbReference>
<keyword evidence="13" id="KW-0624">Polysaccharide degradation</keyword>
<dbReference type="PANTHER" id="PTHR11177:SF379">
    <property type="entry name" value="CHITINASE"/>
    <property type="match status" value="1"/>
</dbReference>
<reference evidence="17" key="1">
    <citation type="submission" date="2021-04" db="EMBL/GenBank/DDBJ databases">
        <authorList>
            <consortium name="Wellcome Sanger Institute Data Sharing"/>
        </authorList>
    </citation>
    <scope>NUCLEOTIDE SEQUENCE [LARGE SCALE GENOMIC DNA]</scope>
</reference>
<evidence type="ECO:0000313" key="18">
    <source>
        <dbReference type="Proteomes" id="UP000472265"/>
    </source>
</evidence>
<dbReference type="Gene3D" id="3.10.50.10">
    <property type="match status" value="1"/>
</dbReference>
<evidence type="ECO:0000256" key="10">
    <source>
        <dbReference type="ARBA" id="ARBA00023157"/>
    </source>
</evidence>
<keyword evidence="5" id="KW-0964">Secreted</keyword>
<evidence type="ECO:0000256" key="6">
    <source>
        <dbReference type="ARBA" id="ARBA00022669"/>
    </source>
</evidence>
<reference evidence="17" key="2">
    <citation type="submission" date="2025-08" db="UniProtKB">
        <authorList>
            <consortium name="Ensembl"/>
        </authorList>
    </citation>
    <scope>IDENTIFICATION</scope>
</reference>
<dbReference type="GO" id="GO:0006032">
    <property type="term" value="P:chitin catabolic process"/>
    <property type="evidence" value="ECO:0007669"/>
    <property type="project" value="UniProtKB-KW"/>
</dbReference>
<evidence type="ECO:0000256" key="4">
    <source>
        <dbReference type="ARBA" id="ARBA00012729"/>
    </source>
</evidence>
<keyword evidence="9" id="KW-0146">Chitin degradation</keyword>
<dbReference type="SUPFAM" id="SSF54556">
    <property type="entry name" value="Chitinase insertion domain"/>
    <property type="match status" value="1"/>
</dbReference>